<dbReference type="GO" id="GO:0004523">
    <property type="term" value="F:RNA-DNA hybrid ribonuclease activity"/>
    <property type="evidence" value="ECO:0007669"/>
    <property type="project" value="InterPro"/>
</dbReference>
<dbReference type="InterPro" id="IPR012337">
    <property type="entry name" value="RNaseH-like_sf"/>
</dbReference>
<dbReference type="InterPro" id="IPR002156">
    <property type="entry name" value="RNaseH_domain"/>
</dbReference>
<accession>A0AAV0E350</accession>
<dbReference type="InterPro" id="IPR044730">
    <property type="entry name" value="RNase_H-like_dom_plant"/>
</dbReference>
<keyword evidence="1" id="KW-0472">Membrane</keyword>
<dbReference type="EMBL" id="CAMAPF010000252">
    <property type="protein sequence ID" value="CAH9115745.1"/>
    <property type="molecule type" value="Genomic_DNA"/>
</dbReference>
<feature type="domain" description="RNase H type-1" evidence="2">
    <location>
        <begin position="109"/>
        <end position="224"/>
    </location>
</feature>
<proteinExistence type="predicted"/>
<dbReference type="CDD" id="cd06222">
    <property type="entry name" value="RNase_H_like"/>
    <property type="match status" value="1"/>
</dbReference>
<reference evidence="3" key="1">
    <citation type="submission" date="2022-07" db="EMBL/GenBank/DDBJ databases">
        <authorList>
            <person name="Macas J."/>
            <person name="Novak P."/>
            <person name="Neumann P."/>
        </authorList>
    </citation>
    <scope>NUCLEOTIDE SEQUENCE</scope>
</reference>
<dbReference type="Gene3D" id="3.30.420.10">
    <property type="entry name" value="Ribonuclease H-like superfamily/Ribonuclease H"/>
    <property type="match status" value="1"/>
</dbReference>
<dbReference type="InterPro" id="IPR053151">
    <property type="entry name" value="RNase_H-like"/>
</dbReference>
<dbReference type="GO" id="GO:0003676">
    <property type="term" value="F:nucleic acid binding"/>
    <property type="evidence" value="ECO:0007669"/>
    <property type="project" value="InterPro"/>
</dbReference>
<dbReference type="AlphaFoldDB" id="A0AAV0E350"/>
<dbReference type="Pfam" id="PF13456">
    <property type="entry name" value="RVT_3"/>
    <property type="match status" value="1"/>
</dbReference>
<feature type="transmembrane region" description="Helical" evidence="1">
    <location>
        <begin position="249"/>
        <end position="269"/>
    </location>
</feature>
<evidence type="ECO:0000313" key="4">
    <source>
        <dbReference type="Proteomes" id="UP001152523"/>
    </source>
</evidence>
<sequence>MMHWWLKAGSKTLLDLLKHLIPGIICWFIWKTYAEFIWGDRVGGVSSESIIIQIKHFISTWITSLSRLKIPGVEDVLLEEGIIPRNFKVSRMKIRAIRWIKPQNCLKLNTDACYVPGKAGGAAILRNDDGKLIAAIAFPLVASSSLEAEIFSIAYASRWMVDAGFHGFHVETDCMLALGYLTQVRDGRWKGCFQEMELLRIRKAISFGHIWREANTAAHYLAKSSTNILQQFYRAKDLPIQKFVLPSSYSLFLIIVLGVLAFFAEITLARGLQLEKTSKAVNVLYIEAALSQLLRMGSLRIASFGKLVGCLLILISANFTLISYGPE</sequence>
<gene>
    <name evidence="3" type="ORF">CEPIT_LOCUS21212</name>
</gene>
<keyword evidence="4" id="KW-1185">Reference proteome</keyword>
<dbReference type="Proteomes" id="UP001152523">
    <property type="component" value="Unassembled WGS sequence"/>
</dbReference>
<evidence type="ECO:0000256" key="1">
    <source>
        <dbReference type="SAM" id="Phobius"/>
    </source>
</evidence>
<dbReference type="InterPro" id="IPR036397">
    <property type="entry name" value="RNaseH_sf"/>
</dbReference>
<evidence type="ECO:0000313" key="3">
    <source>
        <dbReference type="EMBL" id="CAH9115745.1"/>
    </source>
</evidence>
<feature type="transmembrane region" description="Helical" evidence="1">
    <location>
        <begin position="304"/>
        <end position="324"/>
    </location>
</feature>
<keyword evidence="1" id="KW-0812">Transmembrane</keyword>
<protein>
    <recommendedName>
        <fullName evidence="2">RNase H type-1 domain-containing protein</fullName>
    </recommendedName>
</protein>
<comment type="caution">
    <text evidence="3">The sequence shown here is derived from an EMBL/GenBank/DDBJ whole genome shotgun (WGS) entry which is preliminary data.</text>
</comment>
<keyword evidence="1" id="KW-1133">Transmembrane helix</keyword>
<evidence type="ECO:0000259" key="2">
    <source>
        <dbReference type="Pfam" id="PF13456"/>
    </source>
</evidence>
<dbReference type="PANTHER" id="PTHR47723:SF19">
    <property type="entry name" value="POLYNUCLEOTIDYL TRANSFERASE, RIBONUCLEASE H-LIKE SUPERFAMILY PROTEIN"/>
    <property type="match status" value="1"/>
</dbReference>
<dbReference type="PANTHER" id="PTHR47723">
    <property type="entry name" value="OS05G0353850 PROTEIN"/>
    <property type="match status" value="1"/>
</dbReference>
<name>A0AAV0E350_9ASTE</name>
<organism evidence="3 4">
    <name type="scientific">Cuscuta epithymum</name>
    <dbReference type="NCBI Taxonomy" id="186058"/>
    <lineage>
        <taxon>Eukaryota</taxon>
        <taxon>Viridiplantae</taxon>
        <taxon>Streptophyta</taxon>
        <taxon>Embryophyta</taxon>
        <taxon>Tracheophyta</taxon>
        <taxon>Spermatophyta</taxon>
        <taxon>Magnoliopsida</taxon>
        <taxon>eudicotyledons</taxon>
        <taxon>Gunneridae</taxon>
        <taxon>Pentapetalae</taxon>
        <taxon>asterids</taxon>
        <taxon>lamiids</taxon>
        <taxon>Solanales</taxon>
        <taxon>Convolvulaceae</taxon>
        <taxon>Cuscuteae</taxon>
        <taxon>Cuscuta</taxon>
        <taxon>Cuscuta subgen. Cuscuta</taxon>
    </lineage>
</organism>
<dbReference type="SUPFAM" id="SSF53098">
    <property type="entry name" value="Ribonuclease H-like"/>
    <property type="match status" value="1"/>
</dbReference>